<proteinExistence type="predicted"/>
<keyword evidence="1" id="KW-0446">Lipid-binding</keyword>
<dbReference type="PANTHER" id="PTHR23310">
    <property type="entry name" value="ACYL-COA-BINDING PROTEIN, ACBP"/>
    <property type="match status" value="1"/>
</dbReference>
<evidence type="ECO:0000313" key="5">
    <source>
        <dbReference type="Proteomes" id="UP000094336"/>
    </source>
</evidence>
<feature type="transmembrane region" description="Helical" evidence="2">
    <location>
        <begin position="281"/>
        <end position="299"/>
    </location>
</feature>
<keyword evidence="2" id="KW-1133">Transmembrane helix</keyword>
<keyword evidence="2" id="KW-0472">Membrane</keyword>
<dbReference type="GO" id="GO:0006631">
    <property type="term" value="P:fatty acid metabolic process"/>
    <property type="evidence" value="ECO:0007669"/>
    <property type="project" value="TreeGrafter"/>
</dbReference>
<dbReference type="OrthoDB" id="346910at2759"/>
<feature type="domain" description="ACB" evidence="3">
    <location>
        <begin position="5"/>
        <end position="103"/>
    </location>
</feature>
<evidence type="ECO:0000256" key="1">
    <source>
        <dbReference type="ARBA" id="ARBA00023121"/>
    </source>
</evidence>
<dbReference type="Proteomes" id="UP000094336">
    <property type="component" value="Unassembled WGS sequence"/>
</dbReference>
<keyword evidence="5" id="KW-1185">Reference proteome</keyword>
<evidence type="ECO:0000259" key="3">
    <source>
        <dbReference type="PROSITE" id="PS51228"/>
    </source>
</evidence>
<dbReference type="PANTHER" id="PTHR23310:SF133">
    <property type="entry name" value="COA BINDING PROTEIN, PUTATIVE (AFU_ORTHOLOGUE AFUA_1G12300)-RELATED"/>
    <property type="match status" value="1"/>
</dbReference>
<gene>
    <name evidence="4" type="ORF">BABINDRAFT_160440</name>
</gene>
<dbReference type="AlphaFoldDB" id="A0A1E3QTL2"/>
<keyword evidence="2" id="KW-0812">Transmembrane</keyword>
<dbReference type="Gene3D" id="1.20.80.10">
    <property type="match status" value="1"/>
</dbReference>
<dbReference type="InterPro" id="IPR035984">
    <property type="entry name" value="Acyl-CoA-binding_sf"/>
</dbReference>
<dbReference type="EMBL" id="KV454428">
    <property type="protein sequence ID" value="ODQ81021.1"/>
    <property type="molecule type" value="Genomic_DNA"/>
</dbReference>
<dbReference type="RefSeq" id="XP_018986349.1">
    <property type="nucleotide sequence ID" value="XM_019128229.1"/>
</dbReference>
<dbReference type="PROSITE" id="PS51228">
    <property type="entry name" value="ACB_2"/>
    <property type="match status" value="1"/>
</dbReference>
<name>A0A1E3QTL2_9ASCO</name>
<dbReference type="Pfam" id="PF00887">
    <property type="entry name" value="ACBP"/>
    <property type="match status" value="1"/>
</dbReference>
<dbReference type="InterPro" id="IPR000582">
    <property type="entry name" value="Acyl-CoA-binding_protein"/>
</dbReference>
<evidence type="ECO:0000256" key="2">
    <source>
        <dbReference type="SAM" id="Phobius"/>
    </source>
</evidence>
<organism evidence="4 5">
    <name type="scientific">Babjeviella inositovora NRRL Y-12698</name>
    <dbReference type="NCBI Taxonomy" id="984486"/>
    <lineage>
        <taxon>Eukaryota</taxon>
        <taxon>Fungi</taxon>
        <taxon>Dikarya</taxon>
        <taxon>Ascomycota</taxon>
        <taxon>Saccharomycotina</taxon>
        <taxon>Pichiomycetes</taxon>
        <taxon>Serinales incertae sedis</taxon>
        <taxon>Babjeviella</taxon>
    </lineage>
</organism>
<dbReference type="InterPro" id="IPR014352">
    <property type="entry name" value="FERM/acyl-CoA-bd_prot_sf"/>
</dbReference>
<accession>A0A1E3QTL2</accession>
<dbReference type="GeneID" id="30146082"/>
<dbReference type="STRING" id="984486.A0A1E3QTL2"/>
<dbReference type="GO" id="GO:0000062">
    <property type="term" value="F:fatty-acyl-CoA binding"/>
    <property type="evidence" value="ECO:0007669"/>
    <property type="project" value="InterPro"/>
</dbReference>
<protein>
    <recommendedName>
        <fullName evidence="3">ACB domain-containing protein</fullName>
    </recommendedName>
</protein>
<dbReference type="SUPFAM" id="SSF47027">
    <property type="entry name" value="Acyl-CoA binding protein"/>
    <property type="match status" value="1"/>
</dbReference>
<evidence type="ECO:0000313" key="4">
    <source>
        <dbReference type="EMBL" id="ODQ81021.1"/>
    </source>
</evidence>
<sequence length="361" mass="40205">MSDSIDRVFVQAISTIRTLSTRSGYGSLPRPPVESRVHLYGLYKQATEGNVEGIMPRPRGGTPSDLAAQRKWDAWKDEANLSKTEAKRRYISFLIETMKTYASGTHEARELLGELEYLWDQIKDIIPTPSPEIPTARDGHFRGGSDSAFGDFSAFHTGRNTPMAHGQLQMSATSRTGSMYYTGGRSETYRTNPVPLLPSRASEPSTGPPADAAMQKWQEEVCSVINQLSREIYTNRQYNSIYGHSRARELPNELDPYAGFTPRQAAVLKAAKAARTLVGPFLRTLTVNAVLFVIGVWIIKRSVRIVSARDPVSGKDRKKLVFPLSADDFQSQGFLNRVFLKIVWRVFELGFGVKGIAIDVV</sequence>
<reference evidence="5" key="1">
    <citation type="submission" date="2016-05" db="EMBL/GenBank/DDBJ databases">
        <title>Comparative genomics of biotechnologically important yeasts.</title>
        <authorList>
            <consortium name="DOE Joint Genome Institute"/>
            <person name="Riley R."/>
            <person name="Haridas S."/>
            <person name="Wolfe K.H."/>
            <person name="Lopes M.R."/>
            <person name="Hittinger C.T."/>
            <person name="Goker M."/>
            <person name="Salamov A."/>
            <person name="Wisecaver J."/>
            <person name="Long T.M."/>
            <person name="Aerts A.L."/>
            <person name="Barry K."/>
            <person name="Choi C."/>
            <person name="Clum A."/>
            <person name="Coughlan A.Y."/>
            <person name="Deshpande S."/>
            <person name="Douglass A.P."/>
            <person name="Hanson S.J."/>
            <person name="Klenk H.-P."/>
            <person name="Labutti K."/>
            <person name="Lapidus A."/>
            <person name="Lindquist E."/>
            <person name="Lipzen A."/>
            <person name="Meier-Kolthoff J.P."/>
            <person name="Ohm R.A."/>
            <person name="Otillar R.P."/>
            <person name="Pangilinan J."/>
            <person name="Peng Y."/>
            <person name="Rokas A."/>
            <person name="Rosa C.A."/>
            <person name="Scheuner C."/>
            <person name="Sibirny A.A."/>
            <person name="Slot J.C."/>
            <person name="Stielow J.B."/>
            <person name="Sun H."/>
            <person name="Kurtzman C.P."/>
            <person name="Blackwell M."/>
            <person name="Grigoriev I.V."/>
            <person name="Jeffries T.W."/>
        </authorList>
    </citation>
    <scope>NUCLEOTIDE SEQUENCE [LARGE SCALE GENOMIC DNA]</scope>
    <source>
        <strain evidence="5">NRRL Y-12698</strain>
    </source>
</reference>